<comment type="caution">
    <text evidence="2">The sequence shown here is derived from an EMBL/GenBank/DDBJ whole genome shotgun (WGS) entry which is preliminary data.</text>
</comment>
<gene>
    <name evidence="2" type="ORF">NP493_857g00078</name>
</gene>
<name>A0AAD9KM32_RIDPI</name>
<feature type="region of interest" description="Disordered" evidence="1">
    <location>
        <begin position="1"/>
        <end position="27"/>
    </location>
</feature>
<dbReference type="AlphaFoldDB" id="A0AAD9KM32"/>
<dbReference type="Proteomes" id="UP001209878">
    <property type="component" value="Unassembled WGS sequence"/>
</dbReference>
<evidence type="ECO:0000256" key="1">
    <source>
        <dbReference type="SAM" id="MobiDB-lite"/>
    </source>
</evidence>
<dbReference type="EMBL" id="JAODUO010000857">
    <property type="protein sequence ID" value="KAK2173672.1"/>
    <property type="molecule type" value="Genomic_DNA"/>
</dbReference>
<reference evidence="2" key="1">
    <citation type="journal article" date="2023" name="Mol. Biol. Evol.">
        <title>Third-Generation Sequencing Reveals the Adaptive Role of the Epigenome in Three Deep-Sea Polychaetes.</title>
        <authorList>
            <person name="Perez M."/>
            <person name="Aroh O."/>
            <person name="Sun Y."/>
            <person name="Lan Y."/>
            <person name="Juniper S.K."/>
            <person name="Young C.R."/>
            <person name="Angers B."/>
            <person name="Qian P.Y."/>
        </authorList>
    </citation>
    <scope>NUCLEOTIDE SEQUENCE</scope>
    <source>
        <strain evidence="2">R07B-5</strain>
    </source>
</reference>
<organism evidence="2 3">
    <name type="scientific">Ridgeia piscesae</name>
    <name type="common">Tubeworm</name>
    <dbReference type="NCBI Taxonomy" id="27915"/>
    <lineage>
        <taxon>Eukaryota</taxon>
        <taxon>Metazoa</taxon>
        <taxon>Spiralia</taxon>
        <taxon>Lophotrochozoa</taxon>
        <taxon>Annelida</taxon>
        <taxon>Polychaeta</taxon>
        <taxon>Sedentaria</taxon>
        <taxon>Canalipalpata</taxon>
        <taxon>Sabellida</taxon>
        <taxon>Siboglinidae</taxon>
        <taxon>Ridgeia</taxon>
    </lineage>
</organism>
<feature type="region of interest" description="Disordered" evidence="1">
    <location>
        <begin position="62"/>
        <end position="102"/>
    </location>
</feature>
<accession>A0AAD9KM32</accession>
<feature type="compositionally biased region" description="Basic and acidic residues" evidence="1">
    <location>
        <begin position="72"/>
        <end position="81"/>
    </location>
</feature>
<keyword evidence="3" id="KW-1185">Reference proteome</keyword>
<evidence type="ECO:0000313" key="2">
    <source>
        <dbReference type="EMBL" id="KAK2173672.1"/>
    </source>
</evidence>
<feature type="compositionally biased region" description="Polar residues" evidence="1">
    <location>
        <begin position="62"/>
        <end position="71"/>
    </location>
</feature>
<protein>
    <submittedName>
        <fullName evidence="2">Uncharacterized protein</fullName>
    </submittedName>
</protein>
<proteinExistence type="predicted"/>
<evidence type="ECO:0000313" key="3">
    <source>
        <dbReference type="Proteomes" id="UP001209878"/>
    </source>
</evidence>
<feature type="compositionally biased region" description="Basic and acidic residues" evidence="1">
    <location>
        <begin position="11"/>
        <end position="20"/>
    </location>
</feature>
<sequence length="258" mass="28643">MAAGAPLFHATKSEEGEVKGHGLSRKPSEMSLLDTLGIDRDDSGYCVSEKTSDVISLNDVTSQKTPDITVSESEHGSDARRSMVQKTPLSDTDDVEMPESERVASRQSSCYILFEMDDVQSVTQKTLDIGFSDMSKEQHVLVDQELVHSYITGLAVPREISQDDGFRSMSSCELLTQDTERHVNGWMSQQVMDSPASGHGVPWNVSETGDPRVEDLELYEDSYCGDVKVGQVETPSFDTRCSCEIWVEEHLEKHSVKE</sequence>